<name>A0A143HJ24_MICTH</name>
<dbReference type="EMBL" id="JAPHQB010000007">
    <property type="protein sequence ID" value="MCX2801299.1"/>
    <property type="molecule type" value="Genomic_DNA"/>
</dbReference>
<feature type="transmembrane region" description="Helical" evidence="2">
    <location>
        <begin position="118"/>
        <end position="139"/>
    </location>
</feature>
<protein>
    <recommendedName>
        <fullName evidence="6">Holin-X, holin superfamily III</fullName>
    </recommendedName>
</protein>
<organism evidence="3 5">
    <name type="scientific">Microbulbifer thermotolerans</name>
    <dbReference type="NCBI Taxonomy" id="252514"/>
    <lineage>
        <taxon>Bacteria</taxon>
        <taxon>Pseudomonadati</taxon>
        <taxon>Pseudomonadota</taxon>
        <taxon>Gammaproteobacteria</taxon>
        <taxon>Cellvibrionales</taxon>
        <taxon>Microbulbiferaceae</taxon>
        <taxon>Microbulbifer</taxon>
    </lineage>
</organism>
<feature type="transmembrane region" description="Helical" evidence="2">
    <location>
        <begin position="85"/>
        <end position="112"/>
    </location>
</feature>
<dbReference type="OrthoDB" id="5741874at2"/>
<keyword evidence="2" id="KW-0472">Membrane</keyword>
<feature type="region of interest" description="Disordered" evidence="1">
    <location>
        <begin position="1"/>
        <end position="49"/>
    </location>
</feature>
<gene>
    <name evidence="3" type="ORF">A3224_03195</name>
    <name evidence="4" type="ORF">OQJ68_05785</name>
</gene>
<keyword evidence="2" id="KW-1133">Transmembrane helix</keyword>
<sequence length="168" mass="18003">MANTNQTRPSGNTHRQTADKLAGGGEADSAHGHTGTEDTPPPPGGTDKALTQTEATLTLMSAWLENLRALAQLELSRTLTAGKRLIALQLLLLPLAITLVLSFCGGAGLIGYRYSQSIYVGFAVFVLAQVLILAAILLYQRRLGTLLGFSETKRQLQAAVRDVLEIFK</sequence>
<dbReference type="Proteomes" id="UP001209730">
    <property type="component" value="Unassembled WGS sequence"/>
</dbReference>
<dbReference type="RefSeq" id="WP_067151397.1">
    <property type="nucleotide sequence ID" value="NZ_CP014864.1"/>
</dbReference>
<dbReference type="EMBL" id="CP014864">
    <property type="protein sequence ID" value="AMX01719.1"/>
    <property type="molecule type" value="Genomic_DNA"/>
</dbReference>
<evidence type="ECO:0000256" key="1">
    <source>
        <dbReference type="SAM" id="MobiDB-lite"/>
    </source>
</evidence>
<reference evidence="3" key="2">
    <citation type="submission" date="2016-03" db="EMBL/GenBank/DDBJ databases">
        <authorList>
            <person name="Ploux O."/>
        </authorList>
    </citation>
    <scope>NUCLEOTIDE SEQUENCE [LARGE SCALE GENOMIC DNA]</scope>
    <source>
        <strain evidence="3">DAU221</strain>
    </source>
</reference>
<dbReference type="Proteomes" id="UP000076077">
    <property type="component" value="Chromosome"/>
</dbReference>
<reference evidence="4" key="3">
    <citation type="submission" date="2022-11" db="EMBL/GenBank/DDBJ databases">
        <title>Chitin-degrading and fungicidal potential of chitinolytic bacterial strains from marine environment of the Pacific Ocean regions.</title>
        <authorList>
            <person name="Pentekhina I."/>
            <person name="Nedashkovskaya O."/>
            <person name="Seitkalieva A."/>
            <person name="Podvolotskaya A."/>
            <person name="Tekutyeva L."/>
            <person name="Balabanova L."/>
        </authorList>
    </citation>
    <scope>NUCLEOTIDE SEQUENCE</scope>
    <source>
        <strain evidence="4">KMM 6838</strain>
    </source>
</reference>
<evidence type="ECO:0008006" key="6">
    <source>
        <dbReference type="Google" id="ProtNLM"/>
    </source>
</evidence>
<keyword evidence="2" id="KW-0812">Transmembrane</keyword>
<dbReference type="AlphaFoldDB" id="A0A143HJ24"/>
<evidence type="ECO:0000313" key="5">
    <source>
        <dbReference type="Proteomes" id="UP000076077"/>
    </source>
</evidence>
<evidence type="ECO:0000256" key="2">
    <source>
        <dbReference type="SAM" id="Phobius"/>
    </source>
</evidence>
<keyword evidence="5" id="KW-1185">Reference proteome</keyword>
<evidence type="ECO:0000313" key="3">
    <source>
        <dbReference type="EMBL" id="AMX01719.1"/>
    </source>
</evidence>
<dbReference type="KEGG" id="mthd:A3224_03195"/>
<proteinExistence type="predicted"/>
<dbReference type="STRING" id="252514.A3224_03195"/>
<feature type="compositionally biased region" description="Polar residues" evidence="1">
    <location>
        <begin position="1"/>
        <end position="15"/>
    </location>
</feature>
<accession>A0A143HJ24</accession>
<dbReference type="GeneID" id="76607056"/>
<evidence type="ECO:0000313" key="4">
    <source>
        <dbReference type="EMBL" id="MCX2801299.1"/>
    </source>
</evidence>
<reference evidence="5" key="1">
    <citation type="submission" date="2016-03" db="EMBL/GenBank/DDBJ databases">
        <authorList>
            <person name="Lee Y.-S."/>
            <person name="Choi Y.-L."/>
        </authorList>
    </citation>
    <scope>NUCLEOTIDE SEQUENCE [LARGE SCALE GENOMIC DNA]</scope>
    <source>
        <strain evidence="5">DAU221</strain>
    </source>
</reference>